<comment type="caution">
    <text evidence="3">The sequence shown here is derived from an EMBL/GenBank/DDBJ whole genome shotgun (WGS) entry which is preliminary data.</text>
</comment>
<feature type="domain" description="Beta-lactamase-related" evidence="2">
    <location>
        <begin position="54"/>
        <end position="396"/>
    </location>
</feature>
<dbReference type="InterPro" id="IPR001466">
    <property type="entry name" value="Beta-lactam-related"/>
</dbReference>
<evidence type="ECO:0000313" key="4">
    <source>
        <dbReference type="Proteomes" id="UP000587462"/>
    </source>
</evidence>
<dbReference type="AlphaFoldDB" id="A0A7Y7B247"/>
<proteinExistence type="predicted"/>
<keyword evidence="4" id="KW-1185">Reference proteome</keyword>
<dbReference type="PANTHER" id="PTHR46825">
    <property type="entry name" value="D-ALANYL-D-ALANINE-CARBOXYPEPTIDASE/ENDOPEPTIDASE AMPH"/>
    <property type="match status" value="1"/>
</dbReference>
<dbReference type="RefSeq" id="WP_171079419.1">
    <property type="nucleotide sequence ID" value="NZ_BNBU01000001.1"/>
</dbReference>
<evidence type="ECO:0000313" key="3">
    <source>
        <dbReference type="EMBL" id="NVK77630.1"/>
    </source>
</evidence>
<feature type="signal peptide" evidence="1">
    <location>
        <begin position="1"/>
        <end position="26"/>
    </location>
</feature>
<reference evidence="3 4" key="1">
    <citation type="submission" date="2020-04" db="EMBL/GenBank/DDBJ databases">
        <title>Draft Genome Sequence of Streptomyces morookaense DSM 40503, an 8-azaguanine-producing strain.</title>
        <authorList>
            <person name="Qi J."/>
            <person name="Gao J.-M."/>
        </authorList>
    </citation>
    <scope>NUCLEOTIDE SEQUENCE [LARGE SCALE GENOMIC DNA]</scope>
    <source>
        <strain evidence="3 4">DSM 40503</strain>
    </source>
</reference>
<dbReference type="EMBL" id="JABBXF010000014">
    <property type="protein sequence ID" value="NVK77630.1"/>
    <property type="molecule type" value="Genomic_DNA"/>
</dbReference>
<dbReference type="Gene3D" id="3.40.710.10">
    <property type="entry name" value="DD-peptidase/beta-lactamase superfamily"/>
    <property type="match status" value="1"/>
</dbReference>
<sequence>MPRSGIAALAAAAVLFPTAWATTAQAAPLNIRAGQASDDSRSTLRHDLDAITRKDGVVGAEALMVTGAGRYSARSGVADRTTGTPVPEQGYMRIGSNTKTFVATVILQLVGEGRSRTGKSLSLDDTVDKHLPGVVTGNGNDGKKITVRQLLQHTSGLFNYTSDEAMSVLTTEEDYRKHKRDTYTPEQLVGFAMKHAPYFQPGEPGKFAYSNTNYVLAGMIIEEVTGHDWREEVRNRITKPLGMSHTFSARNDATLPDPHAHAYYRFTDDGPLVDTTELNMSWGGSAGDMVSTTGDLARFWQALLGGKLLKPAQKAEMLTTVPTHDFLPGAEYGLGIIKRPLGDGQGSYWGHGGSTPGHLNDNGFTEDGKRGIVLLRSTNDSALGDGRDARADRLVADALRRTR</sequence>
<name>A0A7Y7B247_STRMO</name>
<protein>
    <submittedName>
        <fullName evidence="3">Beta-lactamase family protein</fullName>
    </submittedName>
</protein>
<dbReference type="Pfam" id="PF00144">
    <property type="entry name" value="Beta-lactamase"/>
    <property type="match status" value="1"/>
</dbReference>
<accession>A0A7Y7B247</accession>
<gene>
    <name evidence="3" type="ORF">HG542_08115</name>
</gene>
<dbReference type="InterPro" id="IPR050491">
    <property type="entry name" value="AmpC-like"/>
</dbReference>
<dbReference type="SUPFAM" id="SSF56601">
    <property type="entry name" value="beta-lactamase/transpeptidase-like"/>
    <property type="match status" value="1"/>
</dbReference>
<organism evidence="3 4">
    <name type="scientific">Streptomyces morookaense</name>
    <name type="common">Streptoverticillium morookaense</name>
    <dbReference type="NCBI Taxonomy" id="1970"/>
    <lineage>
        <taxon>Bacteria</taxon>
        <taxon>Bacillati</taxon>
        <taxon>Actinomycetota</taxon>
        <taxon>Actinomycetes</taxon>
        <taxon>Kitasatosporales</taxon>
        <taxon>Streptomycetaceae</taxon>
        <taxon>Streptomyces</taxon>
    </lineage>
</organism>
<dbReference type="InterPro" id="IPR012338">
    <property type="entry name" value="Beta-lactam/transpept-like"/>
</dbReference>
<evidence type="ECO:0000259" key="2">
    <source>
        <dbReference type="Pfam" id="PF00144"/>
    </source>
</evidence>
<evidence type="ECO:0000256" key="1">
    <source>
        <dbReference type="SAM" id="SignalP"/>
    </source>
</evidence>
<feature type="chain" id="PRO_5031253523" evidence="1">
    <location>
        <begin position="27"/>
        <end position="403"/>
    </location>
</feature>
<dbReference type="PANTHER" id="PTHR46825:SF7">
    <property type="entry name" value="D-ALANYL-D-ALANINE CARBOXYPEPTIDASE"/>
    <property type="match status" value="1"/>
</dbReference>
<dbReference type="Proteomes" id="UP000587462">
    <property type="component" value="Unassembled WGS sequence"/>
</dbReference>
<keyword evidence="1" id="KW-0732">Signal</keyword>